<evidence type="ECO:0000313" key="1">
    <source>
        <dbReference type="Proteomes" id="UP000515146"/>
    </source>
</evidence>
<organism evidence="1 2">
    <name type="scientific">Dermatophagoides pteronyssinus</name>
    <name type="common">European house dust mite</name>
    <dbReference type="NCBI Taxonomy" id="6956"/>
    <lineage>
        <taxon>Eukaryota</taxon>
        <taxon>Metazoa</taxon>
        <taxon>Ecdysozoa</taxon>
        <taxon>Arthropoda</taxon>
        <taxon>Chelicerata</taxon>
        <taxon>Arachnida</taxon>
        <taxon>Acari</taxon>
        <taxon>Acariformes</taxon>
        <taxon>Sarcoptiformes</taxon>
        <taxon>Astigmata</taxon>
        <taxon>Psoroptidia</taxon>
        <taxon>Analgoidea</taxon>
        <taxon>Pyroglyphidae</taxon>
        <taxon>Dermatophagoidinae</taxon>
        <taxon>Dermatophagoides</taxon>
    </lineage>
</organism>
<dbReference type="KEGG" id="dpte:113789416"/>
<dbReference type="InParanoid" id="A0A6P6XPH2"/>
<accession>A0A6P6XPH2</accession>
<dbReference type="GeneID" id="113789416"/>
<proteinExistence type="predicted"/>
<evidence type="ECO:0000313" key="2">
    <source>
        <dbReference type="RefSeq" id="XP_027194746.1"/>
    </source>
</evidence>
<name>A0A6P6XPH2_DERPT</name>
<dbReference type="AlphaFoldDB" id="A0A6P6XPH2"/>
<gene>
    <name evidence="2" type="primary">LOC113789416</name>
</gene>
<dbReference type="RefSeq" id="XP_027194746.1">
    <property type="nucleotide sequence ID" value="XM_027338945.1"/>
</dbReference>
<protein>
    <submittedName>
        <fullName evidence="2">Uncharacterized protein LOC113789416</fullName>
    </submittedName>
</protein>
<dbReference type="OMA" id="DERQFNI"/>
<sequence>MYYINPGIFCLSLYFIIGIDAFTGTWGKIFSDSTAIEDELHIARTPPSSLILPNIYENWTRMFRTNHKYLSANSRRKSTERKLLENIGNYQQYLNTEMLALMQEMKFDRMAVIVNDERQFNINPERFEHHGNRLTVEEYIRWLYELHRMSKDFKDELIDEQQIEGRFG</sequence>
<reference evidence="2" key="1">
    <citation type="submission" date="2025-08" db="UniProtKB">
        <authorList>
            <consortium name="RefSeq"/>
        </authorList>
    </citation>
    <scope>IDENTIFICATION</scope>
    <source>
        <strain evidence="2">Airmid</strain>
    </source>
</reference>
<dbReference type="Proteomes" id="UP000515146">
    <property type="component" value="Unplaced"/>
</dbReference>
<keyword evidence="1" id="KW-1185">Reference proteome</keyword>
<dbReference type="OrthoDB" id="6494416at2759"/>